<dbReference type="Pfam" id="PF09995">
    <property type="entry name" value="MPAB_Lcp_cat"/>
    <property type="match status" value="1"/>
</dbReference>
<keyword evidence="4" id="KW-1185">Reference proteome</keyword>
<name>A0AAE4C7E7_9ACTN</name>
<evidence type="ECO:0000256" key="1">
    <source>
        <dbReference type="SAM" id="MobiDB-lite"/>
    </source>
</evidence>
<proteinExistence type="predicted"/>
<evidence type="ECO:0000313" key="4">
    <source>
        <dbReference type="Proteomes" id="UP001183643"/>
    </source>
</evidence>
<dbReference type="PANTHER" id="PTHR36151">
    <property type="entry name" value="BLR2777 PROTEIN"/>
    <property type="match status" value="1"/>
</dbReference>
<dbReference type="GO" id="GO:0016491">
    <property type="term" value="F:oxidoreductase activity"/>
    <property type="evidence" value="ECO:0007669"/>
    <property type="project" value="InterPro"/>
</dbReference>
<comment type="caution">
    <text evidence="3">The sequence shown here is derived from an EMBL/GenBank/DDBJ whole genome shotgun (WGS) entry which is preliminary data.</text>
</comment>
<dbReference type="AlphaFoldDB" id="A0AAE4C7E7"/>
<reference evidence="3" key="1">
    <citation type="submission" date="2023-07" db="EMBL/GenBank/DDBJ databases">
        <title>Sequencing the genomes of 1000 actinobacteria strains.</title>
        <authorList>
            <person name="Klenk H.-P."/>
        </authorList>
    </citation>
    <scope>NUCLEOTIDE SEQUENCE</scope>
    <source>
        <strain evidence="3">DSM 44707</strain>
    </source>
</reference>
<dbReference type="Proteomes" id="UP001183643">
    <property type="component" value="Unassembled WGS sequence"/>
</dbReference>
<sequence>MPAEARAPRRGSVVWRYFGDARNMLLGPPLLVLQTAHPVVGAGVLQHSNYREEPWQRLVRTYLSLSTVIYGGQRGAERESARLRRLHETIKGVDDQGRRYHALNPEAYLWVHATLVQGAVDAHRIFGRPLTDAQIAEYYADMRQVGLLLGLREHHLPADWASFRAYYDERVLNRLEDNQAVWDVIDSVRHLKKPLRVIPDVVWRPVGGAAGRLAHLVTVGALPEVMRDRLGLTWSPEQERRLRRLARVVRATMAVVPRPLRIAGGVGAARVTTALADREERKRRTERQQQTEKDDRQPASAHAG</sequence>
<organism evidence="3 4">
    <name type="scientific">Catenuloplanes atrovinosus</name>
    <dbReference type="NCBI Taxonomy" id="137266"/>
    <lineage>
        <taxon>Bacteria</taxon>
        <taxon>Bacillati</taxon>
        <taxon>Actinomycetota</taxon>
        <taxon>Actinomycetes</taxon>
        <taxon>Micromonosporales</taxon>
        <taxon>Micromonosporaceae</taxon>
        <taxon>Catenuloplanes</taxon>
    </lineage>
</organism>
<evidence type="ECO:0000259" key="2">
    <source>
        <dbReference type="Pfam" id="PF09995"/>
    </source>
</evidence>
<evidence type="ECO:0000313" key="3">
    <source>
        <dbReference type="EMBL" id="MDR7273793.1"/>
    </source>
</evidence>
<gene>
    <name evidence="3" type="ORF">J2S41_000571</name>
</gene>
<dbReference type="InterPro" id="IPR018713">
    <property type="entry name" value="MPAB/Lcp_cat_dom"/>
</dbReference>
<protein>
    <submittedName>
        <fullName evidence="3">Uncharacterized protein (DUF2236 family)</fullName>
    </submittedName>
</protein>
<feature type="compositionally biased region" description="Basic and acidic residues" evidence="1">
    <location>
        <begin position="276"/>
        <end position="297"/>
    </location>
</feature>
<feature type="domain" description="ER-bound oxygenase mpaB/mpaB'/Rubber oxygenase catalytic" evidence="2">
    <location>
        <begin position="15"/>
        <end position="251"/>
    </location>
</feature>
<dbReference type="EMBL" id="JAVDYB010000001">
    <property type="protein sequence ID" value="MDR7273793.1"/>
    <property type="molecule type" value="Genomic_DNA"/>
</dbReference>
<dbReference type="PANTHER" id="PTHR36151:SF3">
    <property type="entry name" value="ER-BOUND OXYGENASE MPAB_MPAB'_RUBBER OXYGENASE CATALYTIC DOMAIN-CONTAINING PROTEIN"/>
    <property type="match status" value="1"/>
</dbReference>
<accession>A0AAE4C7E7</accession>
<dbReference type="RefSeq" id="WP_310362683.1">
    <property type="nucleotide sequence ID" value="NZ_JAVDYB010000001.1"/>
</dbReference>
<feature type="region of interest" description="Disordered" evidence="1">
    <location>
        <begin position="275"/>
        <end position="304"/>
    </location>
</feature>